<keyword evidence="6 7" id="KW-0472">Membrane</keyword>
<evidence type="ECO:0000256" key="7">
    <source>
        <dbReference type="SAM" id="Phobius"/>
    </source>
</evidence>
<dbReference type="AlphaFoldDB" id="K0RYD1"/>
<keyword evidence="4" id="KW-0735">Signal-anchor</keyword>
<gene>
    <name evidence="8" type="ORF">THAOC_21075</name>
</gene>
<evidence type="ECO:0000256" key="1">
    <source>
        <dbReference type="ARBA" id="ARBA00004606"/>
    </source>
</evidence>
<dbReference type="OrthoDB" id="414175at2759"/>
<evidence type="ECO:0000313" key="9">
    <source>
        <dbReference type="Proteomes" id="UP000266841"/>
    </source>
</evidence>
<dbReference type="PANTHER" id="PTHR23033">
    <property type="entry name" value="BETA1,3-GALACTOSYLTRANSFERASE"/>
    <property type="match status" value="1"/>
</dbReference>
<dbReference type="OMA" id="REYVMVD"/>
<dbReference type="EMBL" id="AGNL01024286">
    <property type="protein sequence ID" value="EJK58768.1"/>
    <property type="molecule type" value="Genomic_DNA"/>
</dbReference>
<evidence type="ECO:0000313" key="8">
    <source>
        <dbReference type="EMBL" id="EJK58768.1"/>
    </source>
</evidence>
<evidence type="ECO:0000256" key="5">
    <source>
        <dbReference type="ARBA" id="ARBA00022989"/>
    </source>
</evidence>
<comment type="subcellular location">
    <subcellularLocation>
        <location evidence="1">Membrane</location>
        <topology evidence="1">Single-pass type II membrane protein</topology>
    </subcellularLocation>
</comment>
<dbReference type="GO" id="GO:0016020">
    <property type="term" value="C:membrane"/>
    <property type="evidence" value="ECO:0007669"/>
    <property type="project" value="UniProtKB-SubCell"/>
</dbReference>
<keyword evidence="5 7" id="KW-1133">Transmembrane helix</keyword>
<keyword evidence="9" id="KW-1185">Reference proteome</keyword>
<protein>
    <submittedName>
        <fullName evidence="8">Uncharacterized protein</fullName>
    </submittedName>
</protein>
<keyword evidence="3 7" id="KW-0812">Transmembrane</keyword>
<proteinExistence type="inferred from homology"/>
<name>K0RYD1_THAOC</name>
<evidence type="ECO:0000256" key="4">
    <source>
        <dbReference type="ARBA" id="ARBA00022968"/>
    </source>
</evidence>
<sequence length="460" mass="52998">MARRSISSVGLGRANQRKRNVALARAFFVVLVVVAVGLSGLALHLTRQIKREGDQGRNTARILSFGDPVQKAPPKLSVAIDQAQIKPNEVASPAIVSPAKSSAAARKYPNGPKQDEKYKHDRVYCMVPFVWNAEYHKTIMETWGKRCDVINFFTDSQVLHGNGRLDGDKITVNTDSPDAYKHYSEFPAGTFPDNVIFMNMTRPWFGCEEKGKPKVCRHIWEKMWRSWVYVGDHHLDQADWFCKVDYDTFFFPDNLQYYVRDYKNWDSANEHHYFGALLAHKPGRPSMIAGANACWSRKTMEGIAKVYREMPKGHTGPERHKCEDRPKASEEISTSLCLKVGLNVEAEPARDDALREYVMVDPYHNHLNWNRTEQGEWWFWANKPKDAPMLEECCAVRPMAFHKYKQKELIMGIDERFYGPASLMEKRSHLDKWARASDKTRAYELKVRAAMNIDQYINQT</sequence>
<evidence type="ECO:0000256" key="3">
    <source>
        <dbReference type="ARBA" id="ARBA00022692"/>
    </source>
</evidence>
<dbReference type="Proteomes" id="UP000266841">
    <property type="component" value="Unassembled WGS sequence"/>
</dbReference>
<reference evidence="8 9" key="1">
    <citation type="journal article" date="2012" name="Genome Biol.">
        <title>Genome and low-iron response of an oceanic diatom adapted to chronic iron limitation.</title>
        <authorList>
            <person name="Lommer M."/>
            <person name="Specht M."/>
            <person name="Roy A.S."/>
            <person name="Kraemer L."/>
            <person name="Andreson R."/>
            <person name="Gutowska M.A."/>
            <person name="Wolf J."/>
            <person name="Bergner S.V."/>
            <person name="Schilhabel M.B."/>
            <person name="Klostermeier U.C."/>
            <person name="Beiko R.G."/>
            <person name="Rosenstiel P."/>
            <person name="Hippler M."/>
            <person name="Laroche J."/>
        </authorList>
    </citation>
    <scope>NUCLEOTIDE SEQUENCE [LARGE SCALE GENOMIC DNA]</scope>
    <source>
        <strain evidence="8 9">CCMP1005</strain>
    </source>
</reference>
<dbReference type="PANTHER" id="PTHR23033:SF14">
    <property type="entry name" value="GLYCOPROTEIN-N-ACETYLGALACTOSAMINE 3-BETA-GALACTOSYLTRANSFERASE 1-RELATED"/>
    <property type="match status" value="1"/>
</dbReference>
<evidence type="ECO:0000256" key="2">
    <source>
        <dbReference type="ARBA" id="ARBA00006462"/>
    </source>
</evidence>
<dbReference type="InterPro" id="IPR026050">
    <property type="entry name" value="C1GALT1/C1GALT1_chp1"/>
</dbReference>
<dbReference type="GO" id="GO:0016263">
    <property type="term" value="F:glycoprotein-N-acetylgalactosamine 3-beta-galactosyltransferase activity"/>
    <property type="evidence" value="ECO:0007669"/>
    <property type="project" value="TreeGrafter"/>
</dbReference>
<comment type="similarity">
    <text evidence="2">Belongs to the glycosyltransferase 31 family. Beta3-Gal-T subfamily.</text>
</comment>
<dbReference type="Gene3D" id="3.90.550.50">
    <property type="match status" value="1"/>
</dbReference>
<feature type="transmembrane region" description="Helical" evidence="7">
    <location>
        <begin position="21"/>
        <end position="45"/>
    </location>
</feature>
<organism evidence="8 9">
    <name type="scientific">Thalassiosira oceanica</name>
    <name type="common">Marine diatom</name>
    <dbReference type="NCBI Taxonomy" id="159749"/>
    <lineage>
        <taxon>Eukaryota</taxon>
        <taxon>Sar</taxon>
        <taxon>Stramenopiles</taxon>
        <taxon>Ochrophyta</taxon>
        <taxon>Bacillariophyta</taxon>
        <taxon>Coscinodiscophyceae</taxon>
        <taxon>Thalassiosirophycidae</taxon>
        <taxon>Thalassiosirales</taxon>
        <taxon>Thalassiosiraceae</taxon>
        <taxon>Thalassiosira</taxon>
    </lineage>
</organism>
<accession>K0RYD1</accession>
<evidence type="ECO:0000256" key="6">
    <source>
        <dbReference type="ARBA" id="ARBA00023136"/>
    </source>
</evidence>
<dbReference type="eggNOG" id="KOG2246">
    <property type="taxonomic scope" value="Eukaryota"/>
</dbReference>
<comment type="caution">
    <text evidence="8">The sequence shown here is derived from an EMBL/GenBank/DDBJ whole genome shotgun (WGS) entry which is preliminary data.</text>
</comment>